<comment type="caution">
    <text evidence="1">The sequence shown here is derived from an EMBL/GenBank/DDBJ whole genome shotgun (WGS) entry which is preliminary data.</text>
</comment>
<keyword evidence="2" id="KW-1185">Reference proteome</keyword>
<sequence length="37" mass="3989">MANCNTMVPGLVVLQDMSLHQVNIAVAMTAQLELFAN</sequence>
<dbReference type="Proteomes" id="UP000563094">
    <property type="component" value="Unassembled WGS sequence"/>
</dbReference>
<name>A0A839GRY4_9BACT</name>
<accession>A0A839GRY4</accession>
<evidence type="ECO:0000313" key="2">
    <source>
        <dbReference type="Proteomes" id="UP000563094"/>
    </source>
</evidence>
<proteinExistence type="predicted"/>
<gene>
    <name evidence="1" type="ORF">FHS90_002314</name>
</gene>
<protein>
    <submittedName>
        <fullName evidence="1">Uncharacterized protein</fullName>
    </submittedName>
</protein>
<evidence type="ECO:0000313" key="1">
    <source>
        <dbReference type="EMBL" id="MBA9077596.1"/>
    </source>
</evidence>
<dbReference type="EMBL" id="JACJIQ010000008">
    <property type="protein sequence ID" value="MBA9077596.1"/>
    <property type="molecule type" value="Genomic_DNA"/>
</dbReference>
<reference evidence="1 2" key="1">
    <citation type="submission" date="2020-08" db="EMBL/GenBank/DDBJ databases">
        <title>Genomic Encyclopedia of Type Strains, Phase IV (KMG-IV): sequencing the most valuable type-strain genomes for metagenomic binning, comparative biology and taxonomic classification.</title>
        <authorList>
            <person name="Goeker M."/>
        </authorList>
    </citation>
    <scope>NUCLEOTIDE SEQUENCE [LARGE SCALE GENOMIC DNA]</scope>
    <source>
        <strain evidence="1 2">DSM 29854</strain>
    </source>
</reference>
<organism evidence="1 2">
    <name type="scientific">Rufibacter quisquiliarum</name>
    <dbReference type="NCBI Taxonomy" id="1549639"/>
    <lineage>
        <taxon>Bacteria</taxon>
        <taxon>Pseudomonadati</taxon>
        <taxon>Bacteroidota</taxon>
        <taxon>Cytophagia</taxon>
        <taxon>Cytophagales</taxon>
        <taxon>Hymenobacteraceae</taxon>
        <taxon>Rufibacter</taxon>
    </lineage>
</organism>
<dbReference type="AlphaFoldDB" id="A0A839GRY4"/>